<dbReference type="AlphaFoldDB" id="A0A7X5J8J0"/>
<gene>
    <name evidence="2" type="ORF">GWI72_06525</name>
</gene>
<keyword evidence="3" id="KW-1185">Reference proteome</keyword>
<feature type="region of interest" description="Disordered" evidence="1">
    <location>
        <begin position="229"/>
        <end position="303"/>
    </location>
</feature>
<sequence>MMILNSLKMAMGFAGGPAGRQMLAGGRPDAGGLMPGANGASRDPLPSPTLPGLTLSDELVEDIKSSVETTQNLQRSMETAKDGARRDKIARLQERIEQLKERIRYATPQQAKALMKELKQLAKEFKGAAKELGSEAAGLSTGSLSAGQSTGQSTGAQAATGTMQATSATSQASSRPAPSTAATAQTGAMAGTTGGTTGGTATASAMAATLLEAGLGGPDPALAALPAATMAQSGPESGAESGAESGQNSGPESGSDSGTGSGSGSGRPGGTTAATDQGRTAETRRDGTDAPTGTDSAPAARTQQDLRQAVLAYVGEQLKEEVAVRGARAGAMKLERETLGKIGNEIKYLAEQIERLHKMGEDEGSDRVRRDRASIVEMLRQGIDDLNDPRVLNGLNGAIAASAALEADTGTGTEQGPQVGGAPLLPAQAGSLAYGGAGLAAAVTLPASATGVLA</sequence>
<evidence type="ECO:0000313" key="2">
    <source>
        <dbReference type="EMBL" id="NBN77922.1"/>
    </source>
</evidence>
<feature type="compositionally biased region" description="Gly residues" evidence="1">
    <location>
        <begin position="257"/>
        <end position="269"/>
    </location>
</feature>
<feature type="compositionally biased region" description="Basic and acidic residues" evidence="1">
    <location>
        <begin position="279"/>
        <end position="288"/>
    </location>
</feature>
<dbReference type="EMBL" id="JAABLQ010000001">
    <property type="protein sequence ID" value="NBN77922.1"/>
    <property type="molecule type" value="Genomic_DNA"/>
</dbReference>
<proteinExistence type="predicted"/>
<evidence type="ECO:0000256" key="1">
    <source>
        <dbReference type="SAM" id="MobiDB-lite"/>
    </source>
</evidence>
<feature type="region of interest" description="Disordered" evidence="1">
    <location>
        <begin position="135"/>
        <end position="200"/>
    </location>
</feature>
<dbReference type="Proteomes" id="UP000586722">
    <property type="component" value="Unassembled WGS sequence"/>
</dbReference>
<accession>A0A7X5J8J0</accession>
<dbReference type="RefSeq" id="WP_161708170.1">
    <property type="nucleotide sequence ID" value="NZ_JAABLQ010000001.1"/>
</dbReference>
<protein>
    <submittedName>
        <fullName evidence="2">Uncharacterized protein</fullName>
    </submittedName>
</protein>
<name>A0A7X5J8J0_9HYPH</name>
<comment type="caution">
    <text evidence="2">The sequence shown here is derived from an EMBL/GenBank/DDBJ whole genome shotgun (WGS) entry which is preliminary data.</text>
</comment>
<feature type="region of interest" description="Disordered" evidence="1">
    <location>
        <begin position="24"/>
        <end position="53"/>
    </location>
</feature>
<feature type="compositionally biased region" description="Low complexity" evidence="1">
    <location>
        <begin position="136"/>
        <end position="191"/>
    </location>
</feature>
<organism evidence="2 3">
    <name type="scientific">Pannonibacter tanglangensis</name>
    <dbReference type="NCBI Taxonomy" id="2750084"/>
    <lineage>
        <taxon>Bacteria</taxon>
        <taxon>Pseudomonadati</taxon>
        <taxon>Pseudomonadota</taxon>
        <taxon>Alphaproteobacteria</taxon>
        <taxon>Hyphomicrobiales</taxon>
        <taxon>Stappiaceae</taxon>
        <taxon>Pannonibacter</taxon>
    </lineage>
</organism>
<feature type="compositionally biased region" description="Polar residues" evidence="1">
    <location>
        <begin position="291"/>
        <end position="303"/>
    </location>
</feature>
<reference evidence="3" key="1">
    <citation type="submission" date="2020-01" db="EMBL/GenBank/DDBJ databases">
        <authorList>
            <person name="Fang Y."/>
            <person name="Sun R."/>
            <person name="Nie L."/>
            <person name="He J."/>
            <person name="Hao L."/>
            <person name="Wang L."/>
            <person name="Su S."/>
            <person name="Lv E."/>
            <person name="Zhang Z."/>
            <person name="Xie R."/>
            <person name="Liu H."/>
        </authorList>
    </citation>
    <scope>NUCLEOTIDE SEQUENCE [LARGE SCALE GENOMIC DNA]</scope>
    <source>
        <strain evidence="3">XCT-53</strain>
    </source>
</reference>
<evidence type="ECO:0000313" key="3">
    <source>
        <dbReference type="Proteomes" id="UP000586722"/>
    </source>
</evidence>